<evidence type="ECO:0000256" key="2">
    <source>
        <dbReference type="ARBA" id="ARBA00022448"/>
    </source>
</evidence>
<dbReference type="RefSeq" id="WP_098479880.1">
    <property type="nucleotide sequence ID" value="NZ_PDJN01000001.1"/>
</dbReference>
<keyword evidence="7" id="KW-1133">Transmembrane helix</keyword>
<keyword evidence="2" id="KW-0813">Transport</keyword>
<accession>A0A7Z1GV52</accession>
<evidence type="ECO:0000256" key="3">
    <source>
        <dbReference type="ARBA" id="ARBA00022475"/>
    </source>
</evidence>
<keyword evidence="5" id="KW-0812">Transmembrane</keyword>
<keyword evidence="4" id="KW-0997">Cell inner membrane</keyword>
<keyword evidence="3" id="KW-1003">Cell membrane</keyword>
<reference evidence="10 11" key="1">
    <citation type="submission" date="2017-09" db="EMBL/GenBank/DDBJ databases">
        <authorList>
            <person name="DeBolt S."/>
            <person name="Huntemann M."/>
            <person name="Clum A."/>
            <person name="Pillay M."/>
            <person name="Palaniappan K."/>
            <person name="Varghese N."/>
            <person name="Mikhailova N."/>
            <person name="Stamatis D."/>
            <person name="Reddy T."/>
            <person name="Daum C."/>
            <person name="Shapiro N."/>
            <person name="Ivanova N."/>
            <person name="Kyrpides N."/>
            <person name="Woyke T."/>
        </authorList>
    </citation>
    <scope>NUCLEOTIDE SEQUENCE [LARGE SCALE GENOMIC DNA]</scope>
    <source>
        <strain evidence="10 11">A2-S9</strain>
    </source>
</reference>
<keyword evidence="6" id="KW-0653">Protein transport</keyword>
<keyword evidence="8" id="KW-0472">Membrane</keyword>
<dbReference type="Pfam" id="PF11356">
    <property type="entry name" value="T2SSC"/>
    <property type="match status" value="1"/>
</dbReference>
<feature type="domain" description="Type II secretion system protein GspC N-terminal" evidence="9">
    <location>
        <begin position="68"/>
        <end position="125"/>
    </location>
</feature>
<dbReference type="GO" id="GO:0005886">
    <property type="term" value="C:plasma membrane"/>
    <property type="evidence" value="ECO:0007669"/>
    <property type="project" value="UniProtKB-SubCell"/>
</dbReference>
<reference evidence="10 11" key="2">
    <citation type="submission" date="2017-10" db="EMBL/GenBank/DDBJ databases">
        <title>Bacterial endophytes that colonize and modify switchgrass growth.</title>
        <authorList>
            <person name="Debolt S."/>
        </authorList>
    </citation>
    <scope>NUCLEOTIDE SEQUENCE [LARGE SCALE GENOMIC DNA]</scope>
    <source>
        <strain evidence="10 11">A2-S9</strain>
    </source>
</reference>
<evidence type="ECO:0000256" key="8">
    <source>
        <dbReference type="ARBA" id="ARBA00023136"/>
    </source>
</evidence>
<dbReference type="EMBL" id="PDJN01000001">
    <property type="protein sequence ID" value="PFG72514.1"/>
    <property type="molecule type" value="Genomic_DNA"/>
</dbReference>
<sequence>MVAIFRLTAPRVVQAVALATALAGGLVWSSVLLTSAESQVPPVEPPVLAARPDTPALQWFSNQPAVVDIKVSGLMAGARGAVAILSLNEGPPRSFRVGESLAQGVRLAAIEGDAVVIERGTQHTRIKVSTLPDSVVLPRLTRP</sequence>
<comment type="caution">
    <text evidence="10">The sequence shown here is derived from an EMBL/GenBank/DDBJ whole genome shotgun (WGS) entry which is preliminary data.</text>
</comment>
<evidence type="ECO:0000256" key="1">
    <source>
        <dbReference type="ARBA" id="ARBA00004533"/>
    </source>
</evidence>
<evidence type="ECO:0000256" key="7">
    <source>
        <dbReference type="ARBA" id="ARBA00022989"/>
    </source>
</evidence>
<evidence type="ECO:0000259" key="9">
    <source>
        <dbReference type="Pfam" id="PF11356"/>
    </source>
</evidence>
<evidence type="ECO:0000256" key="6">
    <source>
        <dbReference type="ARBA" id="ARBA00022927"/>
    </source>
</evidence>
<evidence type="ECO:0000256" key="4">
    <source>
        <dbReference type="ARBA" id="ARBA00022519"/>
    </source>
</evidence>
<evidence type="ECO:0000313" key="11">
    <source>
        <dbReference type="Proteomes" id="UP000221580"/>
    </source>
</evidence>
<evidence type="ECO:0000313" key="10">
    <source>
        <dbReference type="EMBL" id="PFG72514.1"/>
    </source>
</evidence>
<comment type="subcellular location">
    <subcellularLocation>
        <location evidence="1">Cell inner membrane</location>
    </subcellularLocation>
</comment>
<dbReference type="Gene3D" id="2.30.30.830">
    <property type="match status" value="1"/>
</dbReference>
<dbReference type="AlphaFoldDB" id="A0A7Z1GV52"/>
<gene>
    <name evidence="10" type="ORF">DM05_2905</name>
</gene>
<dbReference type="InterPro" id="IPR024961">
    <property type="entry name" value="T2SS_GspC_N"/>
</dbReference>
<evidence type="ECO:0000256" key="5">
    <source>
        <dbReference type="ARBA" id="ARBA00022692"/>
    </source>
</evidence>
<protein>
    <submittedName>
        <fullName evidence="10">General secretion pathway protein C</fullName>
    </submittedName>
</protein>
<dbReference type="Proteomes" id="UP000221580">
    <property type="component" value="Unassembled WGS sequence"/>
</dbReference>
<proteinExistence type="predicted"/>
<dbReference type="GO" id="GO:0015031">
    <property type="term" value="P:protein transport"/>
    <property type="evidence" value="ECO:0007669"/>
    <property type="project" value="UniProtKB-KW"/>
</dbReference>
<name>A0A7Z1GV52_9PSED</name>
<organism evidence="10 11">
    <name type="scientific">Pseudomonas poae</name>
    <dbReference type="NCBI Taxonomy" id="200451"/>
    <lineage>
        <taxon>Bacteria</taxon>
        <taxon>Pseudomonadati</taxon>
        <taxon>Pseudomonadota</taxon>
        <taxon>Gammaproteobacteria</taxon>
        <taxon>Pseudomonadales</taxon>
        <taxon>Pseudomonadaceae</taxon>
        <taxon>Pseudomonas</taxon>
    </lineage>
</organism>